<keyword evidence="3" id="KW-1185">Reference proteome</keyword>
<evidence type="ECO:0000313" key="3">
    <source>
        <dbReference type="Proteomes" id="UP001328107"/>
    </source>
</evidence>
<evidence type="ECO:0000256" key="1">
    <source>
        <dbReference type="SAM" id="MobiDB-lite"/>
    </source>
</evidence>
<proteinExistence type="predicted"/>
<feature type="non-terminal residue" evidence="2">
    <location>
        <position position="1"/>
    </location>
</feature>
<dbReference type="AlphaFoldDB" id="A0AAN5I9Q1"/>
<dbReference type="EMBL" id="BTRK01000006">
    <property type="protein sequence ID" value="GMR57927.1"/>
    <property type="molecule type" value="Genomic_DNA"/>
</dbReference>
<accession>A0AAN5I9Q1</accession>
<feature type="compositionally biased region" description="Pro residues" evidence="1">
    <location>
        <begin position="134"/>
        <end position="146"/>
    </location>
</feature>
<evidence type="ECO:0000313" key="2">
    <source>
        <dbReference type="EMBL" id="GMR57927.1"/>
    </source>
</evidence>
<feature type="compositionally biased region" description="Basic residues" evidence="1">
    <location>
        <begin position="156"/>
        <end position="165"/>
    </location>
</feature>
<reference evidence="3" key="1">
    <citation type="submission" date="2022-10" db="EMBL/GenBank/DDBJ databases">
        <title>Genome assembly of Pristionchus species.</title>
        <authorList>
            <person name="Yoshida K."/>
            <person name="Sommer R.J."/>
        </authorList>
    </citation>
    <scope>NUCLEOTIDE SEQUENCE [LARGE SCALE GENOMIC DNA]</scope>
    <source>
        <strain evidence="3">RS5460</strain>
    </source>
</reference>
<feature type="non-terminal residue" evidence="2">
    <location>
        <position position="165"/>
    </location>
</feature>
<gene>
    <name evidence="2" type="ORF">PMAYCL1PPCAC_28122</name>
</gene>
<sequence length="165" mass="18721">ILILPSSLFFIHFLRFFRSRAVPSPLLRPLRAMSDRKMEHDQFRDLFKTGSKEQTTVQIAWHQQGRSRPSSNTGHQQQSRERAARSVNRSSKSVKKMSGVKRKKGTANPYQQTTPNKETSNRTRLSPHRTPKTPVTPPLLATPPATPRTGKSKAVTPKKKTTPKK</sequence>
<protein>
    <submittedName>
        <fullName evidence="2">Uncharacterized protein</fullName>
    </submittedName>
</protein>
<comment type="caution">
    <text evidence="2">The sequence shown here is derived from an EMBL/GenBank/DDBJ whole genome shotgun (WGS) entry which is preliminary data.</text>
</comment>
<feature type="region of interest" description="Disordered" evidence="1">
    <location>
        <begin position="54"/>
        <end position="165"/>
    </location>
</feature>
<feature type="compositionally biased region" description="Basic residues" evidence="1">
    <location>
        <begin position="92"/>
        <end position="105"/>
    </location>
</feature>
<feature type="compositionally biased region" description="Polar residues" evidence="1">
    <location>
        <begin position="108"/>
        <end position="124"/>
    </location>
</feature>
<name>A0AAN5I9Q1_9BILA</name>
<dbReference type="Proteomes" id="UP001328107">
    <property type="component" value="Unassembled WGS sequence"/>
</dbReference>
<organism evidence="2 3">
    <name type="scientific">Pristionchus mayeri</name>
    <dbReference type="NCBI Taxonomy" id="1317129"/>
    <lineage>
        <taxon>Eukaryota</taxon>
        <taxon>Metazoa</taxon>
        <taxon>Ecdysozoa</taxon>
        <taxon>Nematoda</taxon>
        <taxon>Chromadorea</taxon>
        <taxon>Rhabditida</taxon>
        <taxon>Rhabditina</taxon>
        <taxon>Diplogasteromorpha</taxon>
        <taxon>Diplogasteroidea</taxon>
        <taxon>Neodiplogasteridae</taxon>
        <taxon>Pristionchus</taxon>
    </lineage>
</organism>
<feature type="compositionally biased region" description="Polar residues" evidence="1">
    <location>
        <begin position="64"/>
        <end position="77"/>
    </location>
</feature>